<proteinExistence type="predicted"/>
<sequence>MLDPALIPPVGPLAAPAEQVSATFTMCGSGRGNACIVDGGTFKLGLRRIRITGIDAPELAEPLCPHEAALARKSADRLRALLNDGGFEMRAHRLHRTDRYDRELMVVERNGISIGGKLIDEGLAHRYLGSKRSWC</sequence>
<comment type="caution">
    <text evidence="2">The sequence shown here is derived from an EMBL/GenBank/DDBJ whole genome shotgun (WGS) entry which is preliminary data.</text>
</comment>
<dbReference type="AlphaFoldDB" id="A0A418Q2H6"/>
<gene>
    <name evidence="2" type="ORF">D3M59_04655</name>
</gene>
<dbReference type="RefSeq" id="WP_119532022.1">
    <property type="nucleotide sequence ID" value="NZ_QXTF01000001.1"/>
</dbReference>
<dbReference type="Pfam" id="PF00565">
    <property type="entry name" value="SNase"/>
    <property type="match status" value="1"/>
</dbReference>
<feature type="domain" description="TNase-like" evidence="1">
    <location>
        <begin position="36"/>
        <end position="135"/>
    </location>
</feature>
<dbReference type="SUPFAM" id="SSF50199">
    <property type="entry name" value="Staphylococcal nuclease"/>
    <property type="match status" value="1"/>
</dbReference>
<name>A0A418Q2H6_9SPHN</name>
<reference evidence="2 3" key="1">
    <citation type="submission" date="2018-09" db="EMBL/GenBank/DDBJ databases">
        <title>Sphingomonas sp. DAC4.</title>
        <authorList>
            <person name="Seo T."/>
        </authorList>
    </citation>
    <scope>NUCLEOTIDE SEQUENCE [LARGE SCALE GENOMIC DNA]</scope>
    <source>
        <strain evidence="2 3">DAC4</strain>
    </source>
</reference>
<dbReference type="OrthoDB" id="7469880at2"/>
<dbReference type="Proteomes" id="UP000285023">
    <property type="component" value="Unassembled WGS sequence"/>
</dbReference>
<organism evidence="2 3">
    <name type="scientific">Sphingomonas edaphi</name>
    <dbReference type="NCBI Taxonomy" id="2315689"/>
    <lineage>
        <taxon>Bacteria</taxon>
        <taxon>Pseudomonadati</taxon>
        <taxon>Pseudomonadota</taxon>
        <taxon>Alphaproteobacteria</taxon>
        <taxon>Sphingomonadales</taxon>
        <taxon>Sphingomonadaceae</taxon>
        <taxon>Sphingomonas</taxon>
    </lineage>
</organism>
<evidence type="ECO:0000313" key="2">
    <source>
        <dbReference type="EMBL" id="RIX32256.1"/>
    </source>
</evidence>
<evidence type="ECO:0000259" key="1">
    <source>
        <dbReference type="PROSITE" id="PS50830"/>
    </source>
</evidence>
<dbReference type="InterPro" id="IPR035437">
    <property type="entry name" value="SNase_OB-fold_sf"/>
</dbReference>
<dbReference type="InterPro" id="IPR016071">
    <property type="entry name" value="Staphylococal_nuclease_OB-fold"/>
</dbReference>
<evidence type="ECO:0000313" key="3">
    <source>
        <dbReference type="Proteomes" id="UP000285023"/>
    </source>
</evidence>
<dbReference type="PROSITE" id="PS50830">
    <property type="entry name" value="TNASE_3"/>
    <property type="match status" value="1"/>
</dbReference>
<keyword evidence="3" id="KW-1185">Reference proteome</keyword>
<protein>
    <submittedName>
        <fullName evidence="2">Thermonuclease family protein</fullName>
    </submittedName>
</protein>
<accession>A0A418Q2H6</accession>
<dbReference type="Gene3D" id="2.40.50.90">
    <property type="match status" value="1"/>
</dbReference>
<dbReference type="EMBL" id="QXTF01000001">
    <property type="protein sequence ID" value="RIX32256.1"/>
    <property type="molecule type" value="Genomic_DNA"/>
</dbReference>